<dbReference type="PRINTS" id="PR01035">
    <property type="entry name" value="TCRTETA"/>
</dbReference>
<dbReference type="GO" id="GO:0005886">
    <property type="term" value="C:plasma membrane"/>
    <property type="evidence" value="ECO:0007669"/>
    <property type="project" value="UniProtKB-SubCell"/>
</dbReference>
<feature type="transmembrane region" description="Helical" evidence="5">
    <location>
        <begin position="45"/>
        <end position="63"/>
    </location>
</feature>
<dbReference type="InterPro" id="IPR001958">
    <property type="entry name" value="Tet-R_TetA/multi-R_MdtG-like"/>
</dbReference>
<evidence type="ECO:0000259" key="6">
    <source>
        <dbReference type="PROSITE" id="PS50850"/>
    </source>
</evidence>
<dbReference type="Gene3D" id="1.20.1720.10">
    <property type="entry name" value="Multidrug resistance protein D"/>
    <property type="match status" value="1"/>
</dbReference>
<name>I0I8Z5_CALAS</name>
<feature type="transmembrane region" description="Helical" evidence="5">
    <location>
        <begin position="325"/>
        <end position="344"/>
    </location>
</feature>
<sequence>MRNKVLWVLFFGVLMAALDIAIVGPALPAIKTAFAVDERSLAWVFNAYVLTNLIGTPLMAKLSDRHGRRLIYVLDIGLFAVGSALVMSAPSFPWVILGRGVQGLGAGGIFPVAAAVIGDTFPPEKRGGALGLIGAVFGLAFIVGPIVGGLLLLLGWHWIFAINLPIALVLGVAAWRMLPSAQRSVQTAFDWAGMIVLAVLLMALAFGLNQIDTADPLRSLRSLQVWPFLLLASGLLPIFLRVERRANDPIFRPGLLATRQLRLASALAFGAGLGEVAVLFLPSLAVTAFAVSESRASFMLLPLVFALFIGSPAVGRLLDQIGSRWVIVSGSGLLTLGMGLLGFYGASLWVYYAAGVFVGLGLASLLGAPIRYIMLNEVAVTERAAAQAAATLFTSIGQLVGAALVGAVIASMGGGLSGYSAAYLTIGVVALVLTMLAVGLKPRSAELQAMTMQSAGV</sequence>
<dbReference type="EMBL" id="AP012337">
    <property type="protein sequence ID" value="BAM01733.1"/>
    <property type="molecule type" value="Genomic_DNA"/>
</dbReference>
<dbReference type="Pfam" id="PF07690">
    <property type="entry name" value="MFS_1"/>
    <property type="match status" value="2"/>
</dbReference>
<feature type="transmembrane region" description="Helical" evidence="5">
    <location>
        <begin position="223"/>
        <end position="242"/>
    </location>
</feature>
<dbReference type="PROSITE" id="PS50850">
    <property type="entry name" value="MFS"/>
    <property type="match status" value="1"/>
</dbReference>
<dbReference type="PATRIC" id="fig|926550.5.peg.3975"/>
<dbReference type="PANTHER" id="PTHR23501:SF190">
    <property type="entry name" value="MAJOR FACILITATOR SUPERFAMILY MFS_1"/>
    <property type="match status" value="1"/>
</dbReference>
<feature type="transmembrane region" description="Helical" evidence="5">
    <location>
        <begin position="296"/>
        <end position="318"/>
    </location>
</feature>
<dbReference type="SUPFAM" id="SSF103473">
    <property type="entry name" value="MFS general substrate transporter"/>
    <property type="match status" value="1"/>
</dbReference>
<dbReference type="PANTHER" id="PTHR23501">
    <property type="entry name" value="MAJOR FACILITATOR SUPERFAMILY"/>
    <property type="match status" value="1"/>
</dbReference>
<keyword evidence="2 5" id="KW-0812">Transmembrane</keyword>
<dbReference type="InterPro" id="IPR036259">
    <property type="entry name" value="MFS_trans_sf"/>
</dbReference>
<feature type="transmembrane region" description="Helical" evidence="5">
    <location>
        <begin position="190"/>
        <end position="211"/>
    </location>
</feature>
<protein>
    <submittedName>
        <fullName evidence="7">Putative major facilitator superfamily transporter</fullName>
    </submittedName>
</protein>
<feature type="transmembrane region" description="Helical" evidence="5">
    <location>
        <begin position="70"/>
        <end position="90"/>
    </location>
</feature>
<feature type="transmembrane region" description="Helical" evidence="5">
    <location>
        <begin position="350"/>
        <end position="373"/>
    </location>
</feature>
<evidence type="ECO:0000313" key="7">
    <source>
        <dbReference type="EMBL" id="BAM01733.1"/>
    </source>
</evidence>
<feature type="transmembrane region" description="Helical" evidence="5">
    <location>
        <begin position="385"/>
        <end position="409"/>
    </location>
</feature>
<reference evidence="7 8" key="1">
    <citation type="submission" date="2012-02" db="EMBL/GenBank/DDBJ databases">
        <title>Complete genome sequence of Caldilinea aerophila DSM 14535 (= NBRC 102666).</title>
        <authorList>
            <person name="Oguchi A."/>
            <person name="Hosoyama A."/>
            <person name="Sekine M."/>
            <person name="Fukai R."/>
            <person name="Kato Y."/>
            <person name="Nakamura S."/>
            <person name="Hanada S."/>
            <person name="Yamazaki S."/>
            <person name="Fujita N."/>
        </authorList>
    </citation>
    <scope>NUCLEOTIDE SEQUENCE [LARGE SCALE GENOMIC DNA]</scope>
    <source>
        <strain evidence="8">DSM 14535 / JCM 11387 / NBRC 104270 / STL-6-O1</strain>
    </source>
</reference>
<feature type="transmembrane region" description="Helical" evidence="5">
    <location>
        <begin position="263"/>
        <end position="290"/>
    </location>
</feature>
<dbReference type="CDD" id="cd17321">
    <property type="entry name" value="MFS_MMR_MDR_like"/>
    <property type="match status" value="1"/>
</dbReference>
<comment type="subcellular location">
    <subcellularLocation>
        <location evidence="1">Cell membrane</location>
        <topology evidence="1">Multi-pass membrane protein</topology>
    </subcellularLocation>
</comment>
<dbReference type="eggNOG" id="COG0477">
    <property type="taxonomic scope" value="Bacteria"/>
</dbReference>
<keyword evidence="4 5" id="KW-0472">Membrane</keyword>
<dbReference type="AlphaFoldDB" id="I0I8Z5"/>
<keyword evidence="8" id="KW-1185">Reference proteome</keyword>
<dbReference type="RefSeq" id="WP_014434958.1">
    <property type="nucleotide sequence ID" value="NC_017079.1"/>
</dbReference>
<evidence type="ECO:0000256" key="4">
    <source>
        <dbReference type="ARBA" id="ARBA00023136"/>
    </source>
</evidence>
<dbReference type="Gene3D" id="1.20.1250.20">
    <property type="entry name" value="MFS general substrate transporter like domains"/>
    <property type="match status" value="1"/>
</dbReference>
<feature type="transmembrane region" description="Helical" evidence="5">
    <location>
        <begin position="96"/>
        <end position="117"/>
    </location>
</feature>
<evidence type="ECO:0000256" key="5">
    <source>
        <dbReference type="SAM" id="Phobius"/>
    </source>
</evidence>
<evidence type="ECO:0000256" key="3">
    <source>
        <dbReference type="ARBA" id="ARBA00022989"/>
    </source>
</evidence>
<dbReference type="InterPro" id="IPR011701">
    <property type="entry name" value="MFS"/>
</dbReference>
<dbReference type="GO" id="GO:0022857">
    <property type="term" value="F:transmembrane transporter activity"/>
    <property type="evidence" value="ECO:0007669"/>
    <property type="project" value="InterPro"/>
</dbReference>
<evidence type="ECO:0000256" key="2">
    <source>
        <dbReference type="ARBA" id="ARBA00022692"/>
    </source>
</evidence>
<dbReference type="Proteomes" id="UP000007880">
    <property type="component" value="Chromosome"/>
</dbReference>
<evidence type="ECO:0000256" key="1">
    <source>
        <dbReference type="ARBA" id="ARBA00004651"/>
    </source>
</evidence>
<dbReference type="InterPro" id="IPR020846">
    <property type="entry name" value="MFS_dom"/>
</dbReference>
<accession>I0I8Z5</accession>
<feature type="transmembrane region" description="Helical" evidence="5">
    <location>
        <begin position="129"/>
        <end position="152"/>
    </location>
</feature>
<dbReference type="OrthoDB" id="102502at2"/>
<evidence type="ECO:0000313" key="8">
    <source>
        <dbReference type="Proteomes" id="UP000007880"/>
    </source>
</evidence>
<gene>
    <name evidence="7" type="ordered locus">CLDAP_36930</name>
</gene>
<feature type="transmembrane region" description="Helical" evidence="5">
    <location>
        <begin position="421"/>
        <end position="440"/>
    </location>
</feature>
<dbReference type="HOGENOM" id="CLU_000960_28_3_0"/>
<feature type="domain" description="Major facilitator superfamily (MFS) profile" evidence="6">
    <location>
        <begin position="5"/>
        <end position="445"/>
    </location>
</feature>
<dbReference type="STRING" id="926550.CLDAP_36930"/>
<feature type="transmembrane region" description="Helical" evidence="5">
    <location>
        <begin position="158"/>
        <end position="178"/>
    </location>
</feature>
<dbReference type="KEGG" id="cap:CLDAP_36930"/>
<organism evidence="7 8">
    <name type="scientific">Caldilinea aerophila (strain DSM 14535 / JCM 11387 / NBRC 104270 / STL-6-O1)</name>
    <dbReference type="NCBI Taxonomy" id="926550"/>
    <lineage>
        <taxon>Bacteria</taxon>
        <taxon>Bacillati</taxon>
        <taxon>Chloroflexota</taxon>
        <taxon>Caldilineae</taxon>
        <taxon>Caldilineales</taxon>
        <taxon>Caldilineaceae</taxon>
        <taxon>Caldilinea</taxon>
    </lineage>
</organism>
<keyword evidence="3 5" id="KW-1133">Transmembrane helix</keyword>
<proteinExistence type="predicted"/>